<dbReference type="PANTHER" id="PTHR39217">
    <property type="match status" value="1"/>
</dbReference>
<evidence type="ECO:0008006" key="3">
    <source>
        <dbReference type="Google" id="ProtNLM"/>
    </source>
</evidence>
<dbReference type="Gene3D" id="3.30.470.20">
    <property type="entry name" value="ATP-grasp fold, B domain"/>
    <property type="match status" value="1"/>
</dbReference>
<dbReference type="InterPro" id="IPR053191">
    <property type="entry name" value="DcsG_Biosynth_Enzyme"/>
</dbReference>
<accession>A0A850NIE2</accession>
<dbReference type="Proteomes" id="UP000558089">
    <property type="component" value="Unassembled WGS sequence"/>
</dbReference>
<dbReference type="RefSeq" id="WP_176620073.1">
    <property type="nucleotide sequence ID" value="NZ_WYET01000004.1"/>
</dbReference>
<keyword evidence="2" id="KW-1185">Reference proteome</keyword>
<dbReference type="PANTHER" id="PTHR39217:SF1">
    <property type="entry name" value="GLUTATHIONE SYNTHETASE"/>
    <property type="match status" value="1"/>
</dbReference>
<sequence length="306" mass="35271">MKFDVVVLTDHRYVAPDKKTPYIKNVLQEDRLVLEALQNQGLKAVRKAWDDPGFDWTSTKYALFRTTWDYFDRYAEFSLWLDETSQQTKFINSKKLIYWNIDKHYLKDLSIAGVNIPKTIFIEQGATPSLAETIEISKSKHDFYGNEYILKPCVSGAARHTYKLDDSTVAEHESIFSELIKEEAMMLQEFQHHIVSEGEISMMLFNGEFTHAVLKIAKTGDFRVQDDFGGTVHPYSPSADQIAFAKSVVFAAPELPMYARVDIFKDNQGKWALAELEIFEPELWFRLHPEAADTLAIGIKEHLFQK</sequence>
<evidence type="ECO:0000313" key="2">
    <source>
        <dbReference type="Proteomes" id="UP000558089"/>
    </source>
</evidence>
<dbReference type="SUPFAM" id="SSF56059">
    <property type="entry name" value="Glutathione synthetase ATP-binding domain-like"/>
    <property type="match status" value="1"/>
</dbReference>
<gene>
    <name evidence="1" type="ORF">GUA46_08110</name>
</gene>
<comment type="caution">
    <text evidence="1">The sequence shown here is derived from an EMBL/GenBank/DDBJ whole genome shotgun (WGS) entry which is preliminary data.</text>
</comment>
<reference evidence="1 2" key="1">
    <citation type="submission" date="2020-01" db="EMBL/GenBank/DDBJ databases">
        <title>Draft Genome Analysis of Muricauda sp. HICW Isolated from coastal seawater of PR China.</title>
        <authorList>
            <person name="Chen M.-X."/>
        </authorList>
    </citation>
    <scope>NUCLEOTIDE SEQUENCE [LARGE SCALE GENOMIC DNA]</scope>
    <source>
        <strain evidence="1 2">HICW</strain>
    </source>
</reference>
<dbReference type="EMBL" id="WYET01000004">
    <property type="protein sequence ID" value="NVN18302.1"/>
    <property type="molecule type" value="Genomic_DNA"/>
</dbReference>
<proteinExistence type="predicted"/>
<name>A0A850NIE2_9FLAO</name>
<evidence type="ECO:0000313" key="1">
    <source>
        <dbReference type="EMBL" id="NVN18302.1"/>
    </source>
</evidence>
<protein>
    <recommendedName>
        <fullName evidence="3">ATP-grasp fold RimK-type domain-containing protein</fullName>
    </recommendedName>
</protein>
<organism evidence="1 2">
    <name type="scientific">Flagellimonas chongwuensis</name>
    <dbReference type="NCBI Taxonomy" id="2697365"/>
    <lineage>
        <taxon>Bacteria</taxon>
        <taxon>Pseudomonadati</taxon>
        <taxon>Bacteroidota</taxon>
        <taxon>Flavobacteriia</taxon>
        <taxon>Flavobacteriales</taxon>
        <taxon>Flavobacteriaceae</taxon>
        <taxon>Flagellimonas</taxon>
    </lineage>
</organism>
<dbReference type="AlphaFoldDB" id="A0A850NIE2"/>